<organism evidence="2 3">
    <name type="scientific">Protea cynaroides</name>
    <dbReference type="NCBI Taxonomy" id="273540"/>
    <lineage>
        <taxon>Eukaryota</taxon>
        <taxon>Viridiplantae</taxon>
        <taxon>Streptophyta</taxon>
        <taxon>Embryophyta</taxon>
        <taxon>Tracheophyta</taxon>
        <taxon>Spermatophyta</taxon>
        <taxon>Magnoliopsida</taxon>
        <taxon>Proteales</taxon>
        <taxon>Proteaceae</taxon>
        <taxon>Protea</taxon>
    </lineage>
</organism>
<gene>
    <name evidence="2" type="ORF">NE237_011254</name>
</gene>
<evidence type="ECO:0000313" key="2">
    <source>
        <dbReference type="EMBL" id="KAJ4954471.1"/>
    </source>
</evidence>
<proteinExistence type="predicted"/>
<evidence type="ECO:0000256" key="1">
    <source>
        <dbReference type="SAM" id="MobiDB-lite"/>
    </source>
</evidence>
<name>A0A9Q0GUL4_9MAGN</name>
<dbReference type="GO" id="GO:0005737">
    <property type="term" value="C:cytoplasm"/>
    <property type="evidence" value="ECO:0007669"/>
    <property type="project" value="TreeGrafter"/>
</dbReference>
<dbReference type="PANTHER" id="PTHR33912">
    <property type="entry name" value="OS01G0939400 PROTEIN"/>
    <property type="match status" value="1"/>
</dbReference>
<dbReference type="OrthoDB" id="673645at2759"/>
<dbReference type="EMBL" id="JAMYWD010000011">
    <property type="protein sequence ID" value="KAJ4954471.1"/>
    <property type="molecule type" value="Genomic_DNA"/>
</dbReference>
<dbReference type="AlphaFoldDB" id="A0A9Q0GUL4"/>
<accession>A0A9Q0GUL4</accession>
<feature type="compositionally biased region" description="Basic residues" evidence="1">
    <location>
        <begin position="51"/>
        <end position="61"/>
    </location>
</feature>
<feature type="compositionally biased region" description="Basic and acidic residues" evidence="1">
    <location>
        <begin position="99"/>
        <end position="127"/>
    </location>
</feature>
<feature type="region of interest" description="Disordered" evidence="1">
    <location>
        <begin position="49"/>
        <end position="70"/>
    </location>
</feature>
<feature type="region of interest" description="Disordered" evidence="1">
    <location>
        <begin position="91"/>
        <end position="134"/>
    </location>
</feature>
<reference evidence="2" key="1">
    <citation type="journal article" date="2023" name="Plant J.">
        <title>The genome of the king protea, Protea cynaroides.</title>
        <authorList>
            <person name="Chang J."/>
            <person name="Duong T.A."/>
            <person name="Schoeman C."/>
            <person name="Ma X."/>
            <person name="Roodt D."/>
            <person name="Barker N."/>
            <person name="Li Z."/>
            <person name="Van de Peer Y."/>
            <person name="Mizrachi E."/>
        </authorList>
    </citation>
    <scope>NUCLEOTIDE SEQUENCE</scope>
    <source>
        <tissue evidence="2">Young leaves</tissue>
    </source>
</reference>
<dbReference type="InterPro" id="IPR040381">
    <property type="entry name" value="At4g14450-like"/>
</dbReference>
<evidence type="ECO:0000313" key="3">
    <source>
        <dbReference type="Proteomes" id="UP001141806"/>
    </source>
</evidence>
<dbReference type="PANTHER" id="PTHR33912:SF2">
    <property type="entry name" value="PUTATIVE-RELATED"/>
    <property type="match status" value="1"/>
</dbReference>
<protein>
    <submittedName>
        <fullName evidence="2">Uncharacterized protein</fullName>
    </submittedName>
</protein>
<sequence length="155" mass="17361">MLNFKHPLNIAVLSKGVKWPVWVVYVETWAKLEAAALLMAELQGRNLGGGNKKRTPTRLQRRAPASIEVNPPTTVASNWKVAIPLLSPLVLSPVSPNPKFEDRTADLKSRDAPSRQDSHLSESERPNFKSWQHPAAPFHYDPATPFMPSFVSRCR</sequence>
<dbReference type="Proteomes" id="UP001141806">
    <property type="component" value="Unassembled WGS sequence"/>
</dbReference>
<keyword evidence="3" id="KW-1185">Reference proteome</keyword>
<comment type="caution">
    <text evidence="2">The sequence shown here is derived from an EMBL/GenBank/DDBJ whole genome shotgun (WGS) entry which is preliminary data.</text>
</comment>
<dbReference type="GO" id="GO:0005634">
    <property type="term" value="C:nucleus"/>
    <property type="evidence" value="ECO:0007669"/>
    <property type="project" value="TreeGrafter"/>
</dbReference>